<proteinExistence type="predicted"/>
<dbReference type="EMBL" id="VSSQ01000052">
    <property type="protein sequence ID" value="MPL70258.1"/>
    <property type="molecule type" value="Genomic_DNA"/>
</dbReference>
<feature type="region of interest" description="Disordered" evidence="1">
    <location>
        <begin position="163"/>
        <end position="220"/>
    </location>
</feature>
<name>A0A644TTD0_9ZZZZ</name>
<gene>
    <name evidence="2" type="ORF">SDC9_16013</name>
</gene>
<evidence type="ECO:0000256" key="1">
    <source>
        <dbReference type="SAM" id="MobiDB-lite"/>
    </source>
</evidence>
<feature type="region of interest" description="Disordered" evidence="1">
    <location>
        <begin position="310"/>
        <end position="335"/>
    </location>
</feature>
<sequence>MNPDFRVHVDFFDHFKAIKLEKQLGPEGVIALMRLWAWTAKNRPNGVLSGMDGVDVEIAARWSGKQGAFNDVTTALRLLDFVDGAYLLHDWKDYNEWQAEAQNRSDSSRLARMAKIYPEIYKKLEQAGIKGLSREVYNEITSSKDSLTTVERLLTNASSPFLSSPCLSSPHHSEEERESSLRSDSLSGPSVPDVTACSPSEAVQKGSLRKKQAKKQPAEFPKTSDAYQLAVVMRNTLKANVPTLKEPDLQKWAQCFDVAMRNDDRMKDAGFVTQVIAWACSDSFWRANIQSPGKLREKFDQLTAKMEVEAAKKRSSSQSIPWKSPAQRRLEANQQAGREAKRLLFGDQEVRECQQ</sequence>
<accession>A0A644TTD0</accession>
<comment type="caution">
    <text evidence="2">The sequence shown here is derived from an EMBL/GenBank/DDBJ whole genome shotgun (WGS) entry which is preliminary data.</text>
</comment>
<evidence type="ECO:0008006" key="3">
    <source>
        <dbReference type="Google" id="ProtNLM"/>
    </source>
</evidence>
<reference evidence="2" key="1">
    <citation type="submission" date="2019-08" db="EMBL/GenBank/DDBJ databases">
        <authorList>
            <person name="Kucharzyk K."/>
            <person name="Murdoch R.W."/>
            <person name="Higgins S."/>
            <person name="Loffler F."/>
        </authorList>
    </citation>
    <scope>NUCLEOTIDE SEQUENCE</scope>
</reference>
<dbReference type="AlphaFoldDB" id="A0A644TTD0"/>
<protein>
    <recommendedName>
        <fullName evidence="3">Lin1244/Lin1753-like N-terminal domain-containing protein</fullName>
    </recommendedName>
</protein>
<feature type="compositionally biased region" description="Basic and acidic residues" evidence="1">
    <location>
        <begin position="171"/>
        <end position="181"/>
    </location>
</feature>
<organism evidence="2">
    <name type="scientific">bioreactor metagenome</name>
    <dbReference type="NCBI Taxonomy" id="1076179"/>
    <lineage>
        <taxon>unclassified sequences</taxon>
        <taxon>metagenomes</taxon>
        <taxon>ecological metagenomes</taxon>
    </lineage>
</organism>
<evidence type="ECO:0000313" key="2">
    <source>
        <dbReference type="EMBL" id="MPL70258.1"/>
    </source>
</evidence>